<keyword evidence="3" id="KW-1185">Reference proteome</keyword>
<dbReference type="STRING" id="260552.Mag101_00960"/>
<dbReference type="KEGG" id="maga:Mag101_00960"/>
<dbReference type="InterPro" id="IPR022028">
    <property type="entry name" value="DUF3604"/>
</dbReference>
<dbReference type="OrthoDB" id="543560at2"/>
<protein>
    <recommendedName>
        <fullName evidence="4">DUF3604 domain-containing protein</fullName>
    </recommendedName>
</protein>
<organism evidence="2 3">
    <name type="scientific">Microbulbifer agarilyticus</name>
    <dbReference type="NCBI Taxonomy" id="260552"/>
    <lineage>
        <taxon>Bacteria</taxon>
        <taxon>Pseudomonadati</taxon>
        <taxon>Pseudomonadota</taxon>
        <taxon>Gammaproteobacteria</taxon>
        <taxon>Cellvibrionales</taxon>
        <taxon>Microbulbiferaceae</taxon>
        <taxon>Microbulbifer</taxon>
    </lineage>
</organism>
<proteinExistence type="predicted"/>
<accession>A0A1Q2M104</accession>
<evidence type="ECO:0000256" key="1">
    <source>
        <dbReference type="SAM" id="SignalP"/>
    </source>
</evidence>
<gene>
    <name evidence="2" type="ORF">Mag101_00960</name>
</gene>
<dbReference type="EMBL" id="CP019650">
    <property type="protein sequence ID" value="AQQ66374.1"/>
    <property type="molecule type" value="Genomic_DNA"/>
</dbReference>
<sequence length="631" mass="70099">MRLQFTLPASLSVLLLAVLASPITLAQGAKFEPAPKDRIYSPYPAENFPRRVYFGDTHLHTSYSTDAGMAGQEKVGPEEAYRFAKGAVVESQTGQKARLRAPLDFLVVADHAELLGLAPFIRKSDPSVLNDPLGKKWHDMVKAGKGYDAFIEWLNFGSEKPFDSPEMTKSAWGEIVDAAEKHNQPGAFTAFIGFEWTSHPDGNNLHRVVIFRDDGDKAKQVVPFSAYDSEAPEELWKYMDRYEQSTGGRMLAIPHNGNLSNGRFFEKKKFDGSKWDRNYVEARAKREPLVEITQAKGTGEAHPYLSPKDEFADFGLLDKTNLQGSAPKTNDMLANEYAREALKDGLALQETYGTNPFKFGLIGSTDNHTGLATSAENNWFGKAHFVEPSPERYKDVLIKSLVDPNLNISAVDLQASGLVAVWANENTRPALFDAMERKEAYGTSGTRLQVRVFGGWDFSEDDLASSEFAKIGYDKGVPMGGDLQSAPNGKAPSFLVRAMREVEGGNLDRIQVVKGWLDKDGKTHERIYDVAVSGDRKIDSSGRCRTAVGNTVNEADASFTNTIGAPFLQAHWKDPDFNPEEKAFYYIRVLEIPTPTWLAHDAKHYGLKMPKGTRLSSQERAYTSPIWYNPS</sequence>
<evidence type="ECO:0000313" key="3">
    <source>
        <dbReference type="Proteomes" id="UP000188219"/>
    </source>
</evidence>
<name>A0A1Q2M104_9GAMM</name>
<reference evidence="2" key="1">
    <citation type="submission" date="2017-02" db="EMBL/GenBank/DDBJ databases">
        <title>Genome of Microbulbifer agarilyticus GP101.</title>
        <authorList>
            <person name="Jung J."/>
            <person name="Bae S.S."/>
            <person name="Baek K."/>
        </authorList>
    </citation>
    <scope>NUCLEOTIDE SEQUENCE [LARGE SCALE GENOMIC DNA]</scope>
    <source>
        <strain evidence="2">GP101</strain>
    </source>
</reference>
<evidence type="ECO:0000313" key="2">
    <source>
        <dbReference type="EMBL" id="AQQ66374.1"/>
    </source>
</evidence>
<dbReference type="Proteomes" id="UP000188219">
    <property type="component" value="Chromosome"/>
</dbReference>
<dbReference type="eggNOG" id="ENOG502Z7WD">
    <property type="taxonomic scope" value="Bacteria"/>
</dbReference>
<feature type="chain" id="PRO_5012185148" description="DUF3604 domain-containing protein" evidence="1">
    <location>
        <begin position="27"/>
        <end position="631"/>
    </location>
</feature>
<dbReference type="Gene3D" id="3.20.20.140">
    <property type="entry name" value="Metal-dependent hydrolases"/>
    <property type="match status" value="1"/>
</dbReference>
<dbReference type="InterPro" id="IPR016195">
    <property type="entry name" value="Pol/histidinol_Pase-like"/>
</dbReference>
<keyword evidence="1" id="KW-0732">Signal</keyword>
<feature type="signal peptide" evidence="1">
    <location>
        <begin position="1"/>
        <end position="26"/>
    </location>
</feature>
<evidence type="ECO:0008006" key="4">
    <source>
        <dbReference type="Google" id="ProtNLM"/>
    </source>
</evidence>
<dbReference type="RefSeq" id="WP_077399514.1">
    <property type="nucleotide sequence ID" value="NZ_CP019650.1"/>
</dbReference>
<dbReference type="AlphaFoldDB" id="A0A1Q2M104"/>
<dbReference type="SUPFAM" id="SSF89550">
    <property type="entry name" value="PHP domain-like"/>
    <property type="match status" value="1"/>
</dbReference>
<dbReference type="Pfam" id="PF12228">
    <property type="entry name" value="DUF3604"/>
    <property type="match status" value="1"/>
</dbReference>